<evidence type="ECO:0000256" key="8">
    <source>
        <dbReference type="ARBA" id="ARBA00022840"/>
    </source>
</evidence>
<comment type="catalytic activity">
    <reaction evidence="12 14">
        <text>ATP + H2O = ADP + phosphate + H(+)</text>
        <dbReference type="Rhea" id="RHEA:13065"/>
        <dbReference type="ChEBI" id="CHEBI:15377"/>
        <dbReference type="ChEBI" id="CHEBI:15378"/>
        <dbReference type="ChEBI" id="CHEBI:30616"/>
        <dbReference type="ChEBI" id="CHEBI:43474"/>
        <dbReference type="ChEBI" id="CHEBI:456216"/>
        <dbReference type="EC" id="5.6.2.3"/>
    </reaction>
</comment>
<evidence type="ECO:0000256" key="7">
    <source>
        <dbReference type="ARBA" id="ARBA00022806"/>
    </source>
</evidence>
<gene>
    <name evidence="16" type="primary">dnaB</name>
    <name evidence="16" type="ORF">ACFPK2_06860</name>
</gene>
<dbReference type="InterPro" id="IPR016136">
    <property type="entry name" value="DNA_helicase_N/primase_C"/>
</dbReference>
<feature type="domain" description="SF4 helicase" evidence="15">
    <location>
        <begin position="191"/>
        <end position="484"/>
    </location>
</feature>
<organism evidence="16 17">
    <name type="scientific">Bosea minatitlanensis</name>
    <dbReference type="NCBI Taxonomy" id="128782"/>
    <lineage>
        <taxon>Bacteria</taxon>
        <taxon>Pseudomonadati</taxon>
        <taxon>Pseudomonadota</taxon>
        <taxon>Alphaproteobacteria</taxon>
        <taxon>Hyphomicrobiales</taxon>
        <taxon>Boseaceae</taxon>
        <taxon>Bosea</taxon>
    </lineage>
</organism>
<dbReference type="InterPro" id="IPR036185">
    <property type="entry name" value="DNA_heli_DnaB-like_N_sf"/>
</dbReference>
<dbReference type="NCBIfam" id="TIGR00665">
    <property type="entry name" value="DnaB"/>
    <property type="match status" value="1"/>
</dbReference>
<evidence type="ECO:0000256" key="12">
    <source>
        <dbReference type="ARBA" id="ARBA00048954"/>
    </source>
</evidence>
<dbReference type="SUPFAM" id="SSF48024">
    <property type="entry name" value="N-terminal domain of DnaB helicase"/>
    <property type="match status" value="1"/>
</dbReference>
<evidence type="ECO:0000256" key="13">
    <source>
        <dbReference type="NCBIfam" id="TIGR00665"/>
    </source>
</evidence>
<dbReference type="PANTHER" id="PTHR30153:SF2">
    <property type="entry name" value="REPLICATIVE DNA HELICASE"/>
    <property type="match status" value="1"/>
</dbReference>
<comment type="function">
    <text evidence="11 14">The main replicative DNA helicase, it participates in initiation and elongation during chromosome replication. Travels ahead of the DNA replisome, separating dsDNA into templates for DNA synthesis. A processive ATP-dependent 5'-3' DNA helicase it has DNA-dependent ATPase activity.</text>
</comment>
<evidence type="ECO:0000256" key="5">
    <source>
        <dbReference type="ARBA" id="ARBA00022741"/>
    </source>
</evidence>
<evidence type="ECO:0000256" key="9">
    <source>
        <dbReference type="ARBA" id="ARBA00023125"/>
    </source>
</evidence>
<dbReference type="SUPFAM" id="SSF52540">
    <property type="entry name" value="P-loop containing nucleoside triphosphate hydrolases"/>
    <property type="match status" value="1"/>
</dbReference>
<accession>A0ABW0F182</accession>
<dbReference type="InterPro" id="IPR007692">
    <property type="entry name" value="DNA_helicase_DnaB"/>
</dbReference>
<comment type="subunit">
    <text evidence="2">Homohexamer.</text>
</comment>
<evidence type="ECO:0000256" key="2">
    <source>
        <dbReference type="ARBA" id="ARBA00011643"/>
    </source>
</evidence>
<keyword evidence="8 14" id="KW-0067">ATP-binding</keyword>
<dbReference type="PANTHER" id="PTHR30153">
    <property type="entry name" value="REPLICATIVE DNA HELICASE DNAB"/>
    <property type="match status" value="1"/>
</dbReference>
<comment type="caution">
    <text evidence="16">The sequence shown here is derived from an EMBL/GenBank/DDBJ whole genome shotgun (WGS) entry which is preliminary data.</text>
</comment>
<keyword evidence="3 14" id="KW-0639">Primosome</keyword>
<dbReference type="EC" id="5.6.2.3" evidence="13 14"/>
<dbReference type="InterPro" id="IPR007693">
    <property type="entry name" value="DNA_helicase_DnaB-like_N"/>
</dbReference>
<evidence type="ECO:0000256" key="3">
    <source>
        <dbReference type="ARBA" id="ARBA00022515"/>
    </source>
</evidence>
<protein>
    <recommendedName>
        <fullName evidence="13 14">Replicative DNA helicase</fullName>
        <ecNumber evidence="13 14">5.6.2.3</ecNumber>
    </recommendedName>
</protein>
<dbReference type="CDD" id="cd00984">
    <property type="entry name" value="DnaB_C"/>
    <property type="match status" value="1"/>
</dbReference>
<dbReference type="Proteomes" id="UP001595976">
    <property type="component" value="Unassembled WGS sequence"/>
</dbReference>
<dbReference type="Gene3D" id="3.40.50.300">
    <property type="entry name" value="P-loop containing nucleotide triphosphate hydrolases"/>
    <property type="match status" value="1"/>
</dbReference>
<dbReference type="Pfam" id="PF03796">
    <property type="entry name" value="DnaB_C"/>
    <property type="match status" value="1"/>
</dbReference>
<evidence type="ECO:0000313" key="17">
    <source>
        <dbReference type="Proteomes" id="UP001595976"/>
    </source>
</evidence>
<evidence type="ECO:0000256" key="10">
    <source>
        <dbReference type="ARBA" id="ARBA00023235"/>
    </source>
</evidence>
<keyword evidence="17" id="KW-1185">Reference proteome</keyword>
<reference evidence="17" key="1">
    <citation type="journal article" date="2019" name="Int. J. Syst. Evol. Microbiol.">
        <title>The Global Catalogue of Microorganisms (GCM) 10K type strain sequencing project: providing services to taxonomists for standard genome sequencing and annotation.</title>
        <authorList>
            <consortium name="The Broad Institute Genomics Platform"/>
            <consortium name="The Broad Institute Genome Sequencing Center for Infectious Disease"/>
            <person name="Wu L."/>
            <person name="Ma J."/>
        </authorList>
    </citation>
    <scope>NUCLEOTIDE SEQUENCE [LARGE SCALE GENOMIC DNA]</scope>
    <source>
        <strain evidence="17">CGMCC 1.15643</strain>
    </source>
</reference>
<comment type="similarity">
    <text evidence="1 14">Belongs to the helicase family. DnaB subfamily.</text>
</comment>
<dbReference type="Gene3D" id="1.10.860.10">
    <property type="entry name" value="DNAb Helicase, Chain A"/>
    <property type="match status" value="1"/>
</dbReference>
<evidence type="ECO:0000259" key="15">
    <source>
        <dbReference type="PROSITE" id="PS51199"/>
    </source>
</evidence>
<sequence length="600" mass="65928">MGAVMKMDGTPLDQRKLPHNIDAEQMLLGAFLKENDWFAKAGQHLKPEDFYDPVHSTIFDLMSGLIEAGHAVSPISMKPYVDEIKIGDLGGFEYLMRLFDAAPKGSSALANAMECAKIVKDAAIQRSIYVIFEEEMADILSGKPVAATKRLDRVETLINDLRPPLTSQSGFERFDKAAARAVDIAARAYSRGGVLAGLSTGIQRLDAVLGGLHRGDLVIVAGATSMGKTALGLNIAYAVSQGLLERQQNGEKTGVVAINSLEMPGDQIAQRILAEHTRIPGWRLRQGRVSENEFGAFSDAASSLRSLPIEIDATGSLTIAQLMMRVRALNKSRGVELLVVDYLQLLKGLERRRDSKRHEEVAEITGGLKALAKEIDAPIIALSQISRDIDKRDDKRPKLSDLRESGSIEMDADVVMFVYREEYYLKRSEPKPGTEAHVEWDAAMERAHGRADIILGKNRHGPVETIPVGFDALLTRFNDDLPDDTPPPSREKRERQKKLTLIKEATVALGILKTLTITSSIENDGHVDKARKGTKLVPYLLWREKCAEELLDTDRGESAAASLMEKVVKDLRAPASGHPSLIGRGGSKEEPFVWAISEKD</sequence>
<keyword evidence="5 14" id="KW-0547">Nucleotide-binding</keyword>
<dbReference type="EMBL" id="JBHSLI010000002">
    <property type="protein sequence ID" value="MFC5292706.1"/>
    <property type="molecule type" value="Genomic_DNA"/>
</dbReference>
<dbReference type="InterPro" id="IPR007694">
    <property type="entry name" value="DNA_helicase_DnaB-like_C"/>
</dbReference>
<dbReference type="RefSeq" id="WP_260347976.1">
    <property type="nucleotide sequence ID" value="NZ_JAOAOS010000002.1"/>
</dbReference>
<keyword evidence="10" id="KW-0413">Isomerase</keyword>
<evidence type="ECO:0000256" key="1">
    <source>
        <dbReference type="ARBA" id="ARBA00008428"/>
    </source>
</evidence>
<evidence type="ECO:0000256" key="14">
    <source>
        <dbReference type="RuleBase" id="RU362085"/>
    </source>
</evidence>
<evidence type="ECO:0000256" key="4">
    <source>
        <dbReference type="ARBA" id="ARBA00022705"/>
    </source>
</evidence>
<dbReference type="PROSITE" id="PS51199">
    <property type="entry name" value="SF4_HELICASE"/>
    <property type="match status" value="1"/>
</dbReference>
<keyword evidence="9 14" id="KW-0238">DNA-binding</keyword>
<dbReference type="GO" id="GO:0004386">
    <property type="term" value="F:helicase activity"/>
    <property type="evidence" value="ECO:0007669"/>
    <property type="project" value="UniProtKB-KW"/>
</dbReference>
<keyword evidence="7 14" id="KW-0347">Helicase</keyword>
<proteinExistence type="inferred from homology"/>
<name>A0ABW0F182_9HYPH</name>
<evidence type="ECO:0000313" key="16">
    <source>
        <dbReference type="EMBL" id="MFC5292706.1"/>
    </source>
</evidence>
<dbReference type="Pfam" id="PF00772">
    <property type="entry name" value="DnaB"/>
    <property type="match status" value="1"/>
</dbReference>
<keyword evidence="6 14" id="KW-0378">Hydrolase</keyword>
<dbReference type="InterPro" id="IPR027417">
    <property type="entry name" value="P-loop_NTPase"/>
</dbReference>
<evidence type="ECO:0000256" key="6">
    <source>
        <dbReference type="ARBA" id="ARBA00022801"/>
    </source>
</evidence>
<evidence type="ECO:0000256" key="11">
    <source>
        <dbReference type="ARBA" id="ARBA00044932"/>
    </source>
</evidence>
<keyword evidence="4 14" id="KW-0235">DNA replication</keyword>